<keyword evidence="15" id="KW-1185">Reference proteome</keyword>
<dbReference type="InterPro" id="IPR000795">
    <property type="entry name" value="T_Tr_GTP-bd_dom"/>
</dbReference>
<reference evidence="14 15" key="1">
    <citation type="submission" date="2019-09" db="EMBL/GenBank/DDBJ databases">
        <authorList>
            <person name="Brejova B."/>
        </authorList>
    </citation>
    <scope>NUCLEOTIDE SEQUENCE [LARGE SCALE GENOMIC DNA]</scope>
</reference>
<dbReference type="SUPFAM" id="SSF52540">
    <property type="entry name" value="P-loop containing nucleoside triphosphate hydrolases"/>
    <property type="match status" value="1"/>
</dbReference>
<evidence type="ECO:0000256" key="2">
    <source>
        <dbReference type="ARBA" id="ARBA00007733"/>
    </source>
</evidence>
<evidence type="ECO:0000256" key="9">
    <source>
        <dbReference type="ARBA" id="ARBA00025162"/>
    </source>
</evidence>
<dbReference type="Gene3D" id="2.40.30.10">
    <property type="entry name" value="Translation factors"/>
    <property type="match status" value="2"/>
</dbReference>
<feature type="domain" description="Tr-type G" evidence="13">
    <location>
        <begin position="234"/>
        <end position="407"/>
    </location>
</feature>
<accession>A0A5E8BYD9</accession>
<evidence type="ECO:0000256" key="7">
    <source>
        <dbReference type="ARBA" id="ARBA00023128"/>
    </source>
</evidence>
<dbReference type="GO" id="GO:0003743">
    <property type="term" value="F:translation initiation factor activity"/>
    <property type="evidence" value="ECO:0007669"/>
    <property type="project" value="UniProtKB-KW"/>
</dbReference>
<dbReference type="InterPro" id="IPR027417">
    <property type="entry name" value="P-loop_NTPase"/>
</dbReference>
<feature type="compositionally biased region" description="Basic and acidic residues" evidence="12">
    <location>
        <begin position="92"/>
        <end position="112"/>
    </location>
</feature>
<feature type="coiled-coil region" evidence="11">
    <location>
        <begin position="490"/>
        <end position="547"/>
    </location>
</feature>
<comment type="similarity">
    <text evidence="2">Belongs to the TRAFAC class translation factor GTPase superfamily. Classic translation factor GTPase family. IF-2 subfamily.</text>
</comment>
<organism evidence="14 15">
    <name type="scientific">Magnusiomyces paraingens</name>
    <dbReference type="NCBI Taxonomy" id="2606893"/>
    <lineage>
        <taxon>Eukaryota</taxon>
        <taxon>Fungi</taxon>
        <taxon>Dikarya</taxon>
        <taxon>Ascomycota</taxon>
        <taxon>Saccharomycotina</taxon>
        <taxon>Dipodascomycetes</taxon>
        <taxon>Dipodascales</taxon>
        <taxon>Dipodascaceae</taxon>
        <taxon>Magnusiomyces</taxon>
    </lineage>
</organism>
<name>A0A5E8BYD9_9ASCO</name>
<proteinExistence type="inferred from homology"/>
<dbReference type="FunFam" id="2.40.30.10:FF:000008">
    <property type="entry name" value="Translation initiation factor IF-2"/>
    <property type="match status" value="1"/>
</dbReference>
<dbReference type="FunFam" id="2.40.30.10:FF:000007">
    <property type="entry name" value="Translation initiation factor IF-2"/>
    <property type="match status" value="1"/>
</dbReference>
<protein>
    <recommendedName>
        <fullName evidence="10">Translation initiation factor IF-2, mitochondrial</fullName>
    </recommendedName>
</protein>
<comment type="function">
    <text evidence="9">One of the essential components for the initiation of protein synthesis. Protects formylmethionyl-tRNA from spontaneous hydrolysis and promotes its binding to the 30S ribosomal subunits. Also involved in the hydrolysis of GTP during the formation of the 70S ribosomal complex.</text>
</comment>
<evidence type="ECO:0000313" key="14">
    <source>
        <dbReference type="EMBL" id="VVT55684.1"/>
    </source>
</evidence>
<keyword evidence="8" id="KW-0342">GTP-binding</keyword>
<evidence type="ECO:0000259" key="13">
    <source>
        <dbReference type="PROSITE" id="PS51722"/>
    </source>
</evidence>
<dbReference type="OrthoDB" id="361630at2759"/>
<evidence type="ECO:0000256" key="1">
    <source>
        <dbReference type="ARBA" id="ARBA00004173"/>
    </source>
</evidence>
<dbReference type="Gene3D" id="3.40.50.300">
    <property type="entry name" value="P-loop containing nucleotide triphosphate hydrolases"/>
    <property type="match status" value="1"/>
</dbReference>
<dbReference type="InterPro" id="IPR053905">
    <property type="entry name" value="EF-G-like_DII"/>
</dbReference>
<keyword evidence="6" id="KW-0809">Transit peptide</keyword>
<feature type="compositionally biased region" description="Low complexity" evidence="12">
    <location>
        <begin position="113"/>
        <end position="123"/>
    </location>
</feature>
<dbReference type="CDD" id="cd03702">
    <property type="entry name" value="IF2_mtIF2_II"/>
    <property type="match status" value="1"/>
</dbReference>
<dbReference type="AlphaFoldDB" id="A0A5E8BYD9"/>
<dbReference type="RefSeq" id="XP_031855297.1">
    <property type="nucleotide sequence ID" value="XM_031999406.1"/>
</dbReference>
<dbReference type="PANTHER" id="PTHR43381:SF20">
    <property type="entry name" value="TRANSLATION INITIATION FACTOR IF-2, MITOCHONDRIAL"/>
    <property type="match status" value="1"/>
</dbReference>
<keyword evidence="4" id="KW-0547">Nucleotide-binding</keyword>
<keyword evidence="3" id="KW-0396">Initiation factor</keyword>
<evidence type="ECO:0000256" key="6">
    <source>
        <dbReference type="ARBA" id="ARBA00022946"/>
    </source>
</evidence>
<dbReference type="PROSITE" id="PS51722">
    <property type="entry name" value="G_TR_2"/>
    <property type="match status" value="1"/>
</dbReference>
<feature type="region of interest" description="Disordered" evidence="12">
    <location>
        <begin position="34"/>
        <end position="143"/>
    </location>
</feature>
<dbReference type="GO" id="GO:0005525">
    <property type="term" value="F:GTP binding"/>
    <property type="evidence" value="ECO:0007669"/>
    <property type="project" value="UniProtKB-KW"/>
</dbReference>
<dbReference type="Pfam" id="PF22042">
    <property type="entry name" value="EF-G_D2"/>
    <property type="match status" value="1"/>
</dbReference>
<evidence type="ECO:0000256" key="5">
    <source>
        <dbReference type="ARBA" id="ARBA00022917"/>
    </source>
</evidence>
<dbReference type="GeneID" id="43583506"/>
<gene>
    <name evidence="14" type="ORF">SAPINGB_P004691</name>
</gene>
<evidence type="ECO:0000256" key="3">
    <source>
        <dbReference type="ARBA" id="ARBA00022540"/>
    </source>
</evidence>
<dbReference type="InterPro" id="IPR036925">
    <property type="entry name" value="TIF_IF2_dom3_sf"/>
</dbReference>
<evidence type="ECO:0000313" key="15">
    <source>
        <dbReference type="Proteomes" id="UP000398389"/>
    </source>
</evidence>
<dbReference type="Pfam" id="PF11987">
    <property type="entry name" value="IF-2"/>
    <property type="match status" value="1"/>
</dbReference>
<sequence>MLSLLRVQNRYAVRALQLQQLGVRLYSVKSPRVKRPGAFTSSRQKVQPTPPPPPPSPVPTTAPPISTSPQTVSEPKVVPKEAQPQKASIPERPVEKEQKRAPKTEYKKKEDNNNSFNRKNNRSNNDRQNLKNSKPNYPPKKKIIKPVQKKTVMIPKSITLANFSHVVNTKYSQLVTLMTEMGFENLRHDYILSESDAKMIAEELGFAPVIDDTLALDIYPAPPPTTEELAKIPFRPPIVTIMGHVDHGKTTILDYLRKSSVAAGEHGGITQHIGAFSVRLSSNKEICFLDTPGHAAFLNMRERGANVTDIVVLVVAADDSVMPQTKEAIKHAQNAAVPIIVAINKCDKPDANPNKVVEDLSANGVDVEDYGGETQTIRVSGKTGKGIDDLEDAIITLSEMLEVKAPKVGNAEGYVIESQIKKGQGSSATVLVRRGTLKVGSYVVAGQTWAKVRSMKDSNGKTVKQAGPGTPVEVTGWKELPVAGDEMLQAKDENLAKKVAETRIERAKMEKEADEINVLNEKRLKLHQEHEKELKRQERLKMGLSAEVESDFVDTSKADEAAGPIVVPFIIKADVSGSAEAVADSIQGLGNGEVQSSVLYKGVGPVTDTDLTRAETAGAVILTFNVATDRDISHKAQSKHIKIAEHKIIYKLLEEVTEELASKLEPEIKHKVLGEASIKEVFNITLKRSKNMQIAGTRVTNGLLARNAKVKVLRQNEVVYVGNFSSLKHFKDEIETAKKDTDCGVAFNNWDKFEVGDVIQTFEEIVIPRHF</sequence>
<dbReference type="InterPro" id="IPR023115">
    <property type="entry name" value="TIF_IF2_dom3"/>
</dbReference>
<dbReference type="NCBIfam" id="TIGR00231">
    <property type="entry name" value="small_GTP"/>
    <property type="match status" value="1"/>
</dbReference>
<dbReference type="GO" id="GO:0005739">
    <property type="term" value="C:mitochondrion"/>
    <property type="evidence" value="ECO:0007669"/>
    <property type="project" value="UniProtKB-SubCell"/>
</dbReference>
<evidence type="ECO:0000256" key="4">
    <source>
        <dbReference type="ARBA" id="ARBA00022741"/>
    </source>
</evidence>
<evidence type="ECO:0000256" key="8">
    <source>
        <dbReference type="ARBA" id="ARBA00023134"/>
    </source>
</evidence>
<evidence type="ECO:0000256" key="11">
    <source>
        <dbReference type="SAM" id="Coils"/>
    </source>
</evidence>
<keyword evidence="7" id="KW-0496">Mitochondrion</keyword>
<dbReference type="Proteomes" id="UP000398389">
    <property type="component" value="Unassembled WGS sequence"/>
</dbReference>
<keyword evidence="11" id="KW-0175">Coiled coil</keyword>
<dbReference type="InterPro" id="IPR044145">
    <property type="entry name" value="IF2_II"/>
</dbReference>
<dbReference type="InterPro" id="IPR005225">
    <property type="entry name" value="Small_GTP-bd"/>
</dbReference>
<dbReference type="GO" id="GO:0003924">
    <property type="term" value="F:GTPase activity"/>
    <property type="evidence" value="ECO:0007669"/>
    <property type="project" value="InterPro"/>
</dbReference>
<dbReference type="Gene3D" id="3.40.50.10050">
    <property type="entry name" value="Translation initiation factor IF- 2, domain 3"/>
    <property type="match status" value="1"/>
</dbReference>
<dbReference type="Pfam" id="PF00009">
    <property type="entry name" value="GTP_EFTU"/>
    <property type="match status" value="1"/>
</dbReference>
<dbReference type="FunFam" id="3.40.50.10050:FF:000001">
    <property type="entry name" value="Translation initiation factor IF-2"/>
    <property type="match status" value="1"/>
</dbReference>
<evidence type="ECO:0000256" key="12">
    <source>
        <dbReference type="SAM" id="MobiDB-lite"/>
    </source>
</evidence>
<dbReference type="PANTHER" id="PTHR43381">
    <property type="entry name" value="TRANSLATION INITIATION FACTOR IF-2-RELATED"/>
    <property type="match status" value="1"/>
</dbReference>
<dbReference type="CDD" id="cd03692">
    <property type="entry name" value="mtIF2_IVc"/>
    <property type="match status" value="1"/>
</dbReference>
<dbReference type="CDD" id="cd01887">
    <property type="entry name" value="IF2_eIF5B"/>
    <property type="match status" value="1"/>
</dbReference>
<dbReference type="EMBL" id="CABVLU010000003">
    <property type="protein sequence ID" value="VVT55684.1"/>
    <property type="molecule type" value="Genomic_DNA"/>
</dbReference>
<dbReference type="InterPro" id="IPR000178">
    <property type="entry name" value="TF_IF2_bacterial-like"/>
</dbReference>
<dbReference type="HAMAP" id="MF_00100_B">
    <property type="entry name" value="IF_2_B"/>
    <property type="match status" value="1"/>
</dbReference>
<dbReference type="SUPFAM" id="SSF50447">
    <property type="entry name" value="Translation proteins"/>
    <property type="match status" value="2"/>
</dbReference>
<dbReference type="SUPFAM" id="SSF52156">
    <property type="entry name" value="Initiation factor IF2/eIF5b, domain 3"/>
    <property type="match status" value="1"/>
</dbReference>
<keyword evidence="5" id="KW-0648">Protein biosynthesis</keyword>
<feature type="compositionally biased region" description="Pro residues" evidence="12">
    <location>
        <begin position="48"/>
        <end position="62"/>
    </location>
</feature>
<evidence type="ECO:0000256" key="10">
    <source>
        <dbReference type="ARBA" id="ARBA00044200"/>
    </source>
</evidence>
<dbReference type="FunFam" id="3.40.50.300:FF:000019">
    <property type="entry name" value="Translation initiation factor IF-2"/>
    <property type="match status" value="1"/>
</dbReference>
<dbReference type="InterPro" id="IPR009000">
    <property type="entry name" value="Transl_B-barrel_sf"/>
</dbReference>
<dbReference type="InterPro" id="IPR015760">
    <property type="entry name" value="TIF_IF2"/>
</dbReference>
<comment type="subcellular location">
    <subcellularLocation>
        <location evidence="1">Mitochondrion</location>
    </subcellularLocation>
</comment>